<dbReference type="Gene3D" id="3.40.50.300">
    <property type="entry name" value="P-loop containing nucleotide triphosphate hydrolases"/>
    <property type="match status" value="1"/>
</dbReference>
<name>A0ABY6GSL4_9GAMM</name>
<keyword evidence="16" id="KW-1185">Reference proteome</keyword>
<comment type="similarity">
    <text evidence="13">Belongs to the TRAFAC class TrmE-Era-EngA-EngB-Septin-like GTPase superfamily. FeoB GTPase (TC 9.A.8) family.</text>
</comment>
<feature type="transmembrane region" description="Helical" evidence="13">
    <location>
        <begin position="683"/>
        <end position="704"/>
    </location>
</feature>
<dbReference type="InterPro" id="IPR041069">
    <property type="entry name" value="FeoB_Cyto"/>
</dbReference>
<dbReference type="NCBIfam" id="NF007105">
    <property type="entry name" value="PRK09554.1"/>
    <property type="match status" value="1"/>
</dbReference>
<keyword evidence="11 13" id="KW-0472">Membrane</keyword>
<evidence type="ECO:0000256" key="9">
    <source>
        <dbReference type="ARBA" id="ARBA00023065"/>
    </source>
</evidence>
<dbReference type="PROSITE" id="PS51711">
    <property type="entry name" value="G_FEOB"/>
    <property type="match status" value="1"/>
</dbReference>
<evidence type="ECO:0000313" key="15">
    <source>
        <dbReference type="EMBL" id="UYM15745.1"/>
    </source>
</evidence>
<feature type="transmembrane region" description="Helical" evidence="13">
    <location>
        <begin position="519"/>
        <end position="538"/>
    </location>
</feature>
<dbReference type="Pfam" id="PF17910">
    <property type="entry name" value="FeoB_Cyto"/>
    <property type="match status" value="1"/>
</dbReference>
<evidence type="ECO:0000256" key="4">
    <source>
        <dbReference type="ARBA" id="ARBA00022496"/>
    </source>
</evidence>
<dbReference type="SUPFAM" id="SSF52540">
    <property type="entry name" value="P-loop containing nucleoside triphosphate hydrolases"/>
    <property type="match status" value="1"/>
</dbReference>
<dbReference type="Proteomes" id="UP001163255">
    <property type="component" value="Chromosome"/>
</dbReference>
<dbReference type="NCBIfam" id="TIGR00437">
    <property type="entry name" value="feoB"/>
    <property type="match status" value="1"/>
</dbReference>
<dbReference type="InterPro" id="IPR011640">
    <property type="entry name" value="Fe2_transport_prot_B_C"/>
</dbReference>
<gene>
    <name evidence="15" type="primary">feoB</name>
    <name evidence="15" type="ORF">NX720_23440</name>
</gene>
<dbReference type="EMBL" id="CP103300">
    <property type="protein sequence ID" value="UYM15745.1"/>
    <property type="molecule type" value="Genomic_DNA"/>
</dbReference>
<dbReference type="InterPro" id="IPR030389">
    <property type="entry name" value="G_FEOB_dom"/>
</dbReference>
<feature type="domain" description="FeoB-type G" evidence="14">
    <location>
        <begin position="3"/>
        <end position="169"/>
    </location>
</feature>
<evidence type="ECO:0000256" key="12">
    <source>
        <dbReference type="NCBIfam" id="TIGR00437"/>
    </source>
</evidence>
<evidence type="ECO:0000256" key="6">
    <source>
        <dbReference type="ARBA" id="ARBA00022741"/>
    </source>
</evidence>
<feature type="transmembrane region" description="Helical" evidence="13">
    <location>
        <begin position="396"/>
        <end position="418"/>
    </location>
</feature>
<keyword evidence="5 13" id="KW-0812">Transmembrane</keyword>
<keyword evidence="2 13" id="KW-0813">Transport</keyword>
<feature type="transmembrane region" description="Helical" evidence="13">
    <location>
        <begin position="743"/>
        <end position="764"/>
    </location>
</feature>
<evidence type="ECO:0000256" key="2">
    <source>
        <dbReference type="ARBA" id="ARBA00022448"/>
    </source>
</evidence>
<keyword evidence="4 13" id="KW-0410">Iron transport</keyword>
<feature type="transmembrane region" description="Helical" evidence="13">
    <location>
        <begin position="463"/>
        <end position="482"/>
    </location>
</feature>
<proteinExistence type="inferred from homology"/>
<keyword evidence="8 13" id="KW-0408">Iron</keyword>
<evidence type="ECO:0000256" key="13">
    <source>
        <dbReference type="RuleBase" id="RU362098"/>
    </source>
</evidence>
<dbReference type="PANTHER" id="PTHR43185:SF1">
    <property type="entry name" value="FE(2+) TRANSPORTER FEOB"/>
    <property type="match status" value="1"/>
</dbReference>
<evidence type="ECO:0000256" key="8">
    <source>
        <dbReference type="ARBA" id="ARBA00023004"/>
    </source>
</evidence>
<organism evidence="15 16">
    <name type="scientific">Endozoicomonas euniceicola</name>
    <dbReference type="NCBI Taxonomy" id="1234143"/>
    <lineage>
        <taxon>Bacteria</taxon>
        <taxon>Pseudomonadati</taxon>
        <taxon>Pseudomonadota</taxon>
        <taxon>Gammaproteobacteria</taxon>
        <taxon>Oceanospirillales</taxon>
        <taxon>Endozoicomonadaceae</taxon>
        <taxon>Endozoicomonas</taxon>
    </lineage>
</organism>
<keyword evidence="9" id="KW-0406">Ion transport</keyword>
<feature type="transmembrane region" description="Helical" evidence="13">
    <location>
        <begin position="287"/>
        <end position="307"/>
    </location>
</feature>
<feature type="transmembrane region" description="Helical" evidence="13">
    <location>
        <begin position="430"/>
        <end position="456"/>
    </location>
</feature>
<dbReference type="InterPro" id="IPR011642">
    <property type="entry name" value="Gate_dom"/>
</dbReference>
<comment type="subcellular location">
    <subcellularLocation>
        <location evidence="13">Cell inner membrane</location>
        <topology evidence="13">Multi-pass membrane protein</topology>
    </subcellularLocation>
    <subcellularLocation>
        <location evidence="1">Cell membrane</location>
        <topology evidence="1">Multi-pass membrane protein</topology>
    </subcellularLocation>
</comment>
<dbReference type="RefSeq" id="WP_262597920.1">
    <property type="nucleotide sequence ID" value="NZ_CP103300.1"/>
</dbReference>
<evidence type="ECO:0000256" key="3">
    <source>
        <dbReference type="ARBA" id="ARBA00022475"/>
    </source>
</evidence>
<evidence type="ECO:0000259" key="14">
    <source>
        <dbReference type="PROSITE" id="PS51711"/>
    </source>
</evidence>
<keyword evidence="10 13" id="KW-0342">GTP-binding</keyword>
<dbReference type="Gene3D" id="1.10.287.1770">
    <property type="match status" value="1"/>
</dbReference>
<dbReference type="PANTHER" id="PTHR43185">
    <property type="entry name" value="FERROUS IRON TRANSPORT PROTEIN B"/>
    <property type="match status" value="1"/>
</dbReference>
<evidence type="ECO:0000256" key="11">
    <source>
        <dbReference type="ARBA" id="ARBA00023136"/>
    </source>
</evidence>
<keyword evidence="6" id="KW-0547">Nucleotide-binding</keyword>
<sequence length="792" mass="85361">MSEHVFAIVGNPNCGKTTVYNALTGARQQVGNWSGVTVERRSGHYRHQGLDVEVVDLPGTYCLDVVDDQVSMDERIARDFIIERKARLALNVIDAANIERNLYLTTQLLDMGLPVVVVLNMMDVAADKGMVIDPKALSSALGCPVLTMVASRNEGLTELKDQLNAYFQSVIPASQPLPLSKALESAVIDLEAFVGNHLTDKSTVRWCAIKLLEGESGVAASLPKSVQALSQNQGSRLRDVLEQEQGAEIDILVANWRYDVIGEIMKKVIRQRGVLNHRLSERIDRLALNRFLGLPVFLGVMYLMFMLSMNFGRGFNDFFEIMVSTFTVDGATHLLEGMNAPGWVIAVLANGVGGGIATVASFIPVIASLFLFLSVLEDSGYMARAAFVIDRLMRFLGLPGKAFVPLLVGFGCNVPAIMATRTLDSQKDRLLTIAMSPFMSCGARLQVYALFAAAFFPVNGQNVVFILYIVGILAAVFTGLVLKNSLLNGVTSPFILELPNYHLPSAKQVFLRTWDRLKAFVLSAGKVIIMVVLVLNTLSSLGTDGSFGHQDSDSSVLSYVGQSITPVFKPMGMQEDNWPAAVGIFTGMLAKEAFVGTLNAMYSTIANDRQGDAVDKSFDPMAGVEAALASVPANLSGLAENVSDPLGMDIGDLSDLKSVAKDQAVEVSTFTVMRSLFPGDAAVIAYLLFILLYTPCVAVVGAIYREAGTGWSLFVSGWTLFVGYSVATLYYQLSLLTVQPVVTLSWVAALAAVMAAIFAVMRYLGTNGNAGWLLAQAKSTAGKPNTHANSSS</sequence>
<dbReference type="CDD" id="cd01879">
    <property type="entry name" value="FeoB"/>
    <property type="match status" value="1"/>
</dbReference>
<dbReference type="InterPro" id="IPR027417">
    <property type="entry name" value="P-loop_NTPase"/>
</dbReference>
<keyword evidence="3" id="KW-1003">Cell membrane</keyword>
<evidence type="ECO:0000256" key="7">
    <source>
        <dbReference type="ARBA" id="ARBA00022989"/>
    </source>
</evidence>
<evidence type="ECO:0000256" key="1">
    <source>
        <dbReference type="ARBA" id="ARBA00004651"/>
    </source>
</evidence>
<reference evidence="15" key="1">
    <citation type="submission" date="2022-10" db="EMBL/GenBank/DDBJ databases">
        <title>Completed Genome Sequence of two octocoral isolated bacterium, Endozoicomonas euniceicola EF212T and Endozoicomonas gorgoniicola PS125T.</title>
        <authorList>
            <person name="Chiou Y.-J."/>
            <person name="Chen Y.-H."/>
        </authorList>
    </citation>
    <scope>NUCLEOTIDE SEQUENCE</scope>
    <source>
        <strain evidence="15">EF212</strain>
    </source>
</reference>
<feature type="transmembrane region" description="Helical" evidence="13">
    <location>
        <begin position="710"/>
        <end position="731"/>
    </location>
</feature>
<dbReference type="Pfam" id="PF07670">
    <property type="entry name" value="Gate"/>
    <property type="match status" value="2"/>
</dbReference>
<dbReference type="InterPro" id="IPR003373">
    <property type="entry name" value="Fe2_transport_prot-B"/>
</dbReference>
<dbReference type="InterPro" id="IPR050860">
    <property type="entry name" value="FeoB_GTPase"/>
</dbReference>
<accession>A0ABY6GSL4</accession>
<dbReference type="Pfam" id="PF07664">
    <property type="entry name" value="FeoB_C"/>
    <property type="match status" value="1"/>
</dbReference>
<evidence type="ECO:0000256" key="10">
    <source>
        <dbReference type="ARBA" id="ARBA00023134"/>
    </source>
</evidence>
<keyword evidence="7 13" id="KW-1133">Transmembrane helix</keyword>
<protein>
    <recommendedName>
        <fullName evidence="12 13">Ferrous iron transport protein B</fullName>
    </recommendedName>
</protein>
<evidence type="ECO:0000256" key="5">
    <source>
        <dbReference type="ARBA" id="ARBA00022692"/>
    </source>
</evidence>
<dbReference type="Pfam" id="PF02421">
    <property type="entry name" value="FeoB_N"/>
    <property type="match status" value="1"/>
</dbReference>
<comment type="function">
    <text evidence="13">Probable transporter of a GTP-driven Fe(2+) uptake system.</text>
</comment>
<evidence type="ECO:0000313" key="16">
    <source>
        <dbReference type="Proteomes" id="UP001163255"/>
    </source>
</evidence>
<feature type="transmembrane region" description="Helical" evidence="13">
    <location>
        <begin position="343"/>
        <end position="376"/>
    </location>
</feature>